<reference evidence="4" key="1">
    <citation type="submission" date="2023-03" db="EMBL/GenBank/DDBJ databases">
        <authorList>
            <person name="Julca I."/>
        </authorList>
    </citation>
    <scope>NUCLEOTIDE SEQUENCE</scope>
</reference>
<proteinExistence type="inferred from homology"/>
<keyword evidence="1" id="KW-0805">Transcription regulation</keyword>
<keyword evidence="5" id="KW-1185">Reference proteome</keyword>
<gene>
    <name evidence="4" type="ORF">OLC1_LOCUS7821</name>
</gene>
<evidence type="ECO:0000256" key="1">
    <source>
        <dbReference type="ARBA" id="ARBA00023015"/>
    </source>
</evidence>
<dbReference type="Proteomes" id="UP001161247">
    <property type="component" value="Chromosome 3"/>
</dbReference>
<dbReference type="PROSITE" id="PS50985">
    <property type="entry name" value="GRAS"/>
    <property type="match status" value="1"/>
</dbReference>
<evidence type="ECO:0000256" key="3">
    <source>
        <dbReference type="PROSITE-ProRule" id="PRU01191"/>
    </source>
</evidence>
<dbReference type="EMBL" id="OX459120">
    <property type="protein sequence ID" value="CAI9097288.1"/>
    <property type="molecule type" value="Genomic_DNA"/>
</dbReference>
<evidence type="ECO:0000256" key="2">
    <source>
        <dbReference type="ARBA" id="ARBA00023163"/>
    </source>
</evidence>
<feature type="region of interest" description="SAW" evidence="3">
    <location>
        <begin position="488"/>
        <end position="566"/>
    </location>
</feature>
<protein>
    <submittedName>
        <fullName evidence="4">OLC1v1033677C1</fullName>
    </submittedName>
</protein>
<dbReference type="AlphaFoldDB" id="A0AAV1CRQ5"/>
<evidence type="ECO:0000313" key="4">
    <source>
        <dbReference type="EMBL" id="CAI9097288.1"/>
    </source>
</evidence>
<dbReference type="InterPro" id="IPR005202">
    <property type="entry name" value="TF_GRAS"/>
</dbReference>
<comment type="caution">
    <text evidence="3">Lacks conserved residue(s) required for the propagation of feature annotation.</text>
</comment>
<name>A0AAV1CRQ5_OLDCO</name>
<keyword evidence="2" id="KW-0804">Transcription</keyword>
<sequence>MSINVDSYPIILDHCRHYEGGFGMDLDHDYMNTYDDPYPISTMLLDDNMSSQDIQTLILHNHFQLLDHHHHQYHQNNIQITNTEDVIVYFEDPVVPDLVVAEESLHKNVTEDPILQEVSSTTVEDVSMTQTTSNDMDLSSTVNISTSSSPSSSFVFLTKGMVDKNDELIVFHLVMAYAEAMEMGQEELAAVIAKRISEKVSPVGDSAIERLMYHMFNQNLPADYKQPPEEDYLRQESMKNFHQAFKAFYQIFPHGKLAHFAANLAILESLPKAEDDVILRIFDFDIGEGIQWASLIEAMGSHNHGHGLLEMRLTSLKFVASEMEEEQLWKFQDTKRRLCDYAESYGLKLEMDEMEWDNDDDDDALNMDSASSSRKEFYVFNCMVGLPHMGRVRRRRDVFNFLQKSHVFLGGNTNGRHGYNKKGIVTFGDGEAWEKARNAFNYASYLDENMAHYQALLESIEHNFPSHLGDARTAMECLFVAPFASCKSWAEKWVERKRYGDQDWVSSSRFGGLMEGLSWSKESLLEAKEVAREGESLYRVRVEGECHNELIMEWREIPLVKVSCWKST</sequence>
<evidence type="ECO:0000313" key="5">
    <source>
        <dbReference type="Proteomes" id="UP001161247"/>
    </source>
</evidence>
<organism evidence="4 5">
    <name type="scientific">Oldenlandia corymbosa var. corymbosa</name>
    <dbReference type="NCBI Taxonomy" id="529605"/>
    <lineage>
        <taxon>Eukaryota</taxon>
        <taxon>Viridiplantae</taxon>
        <taxon>Streptophyta</taxon>
        <taxon>Embryophyta</taxon>
        <taxon>Tracheophyta</taxon>
        <taxon>Spermatophyta</taxon>
        <taxon>Magnoliopsida</taxon>
        <taxon>eudicotyledons</taxon>
        <taxon>Gunneridae</taxon>
        <taxon>Pentapetalae</taxon>
        <taxon>asterids</taxon>
        <taxon>lamiids</taxon>
        <taxon>Gentianales</taxon>
        <taxon>Rubiaceae</taxon>
        <taxon>Rubioideae</taxon>
        <taxon>Spermacoceae</taxon>
        <taxon>Hedyotis-Oldenlandia complex</taxon>
        <taxon>Oldenlandia</taxon>
    </lineage>
</organism>
<accession>A0AAV1CRQ5</accession>
<dbReference type="Pfam" id="PF03514">
    <property type="entry name" value="GRAS"/>
    <property type="match status" value="1"/>
</dbReference>
<comment type="similarity">
    <text evidence="3">Belongs to the GRAS family.</text>
</comment>
<dbReference type="PANTHER" id="PTHR31636">
    <property type="entry name" value="OSJNBA0084A10.13 PROTEIN-RELATED"/>
    <property type="match status" value="1"/>
</dbReference>